<dbReference type="EMBL" id="LK996027">
    <property type="protein sequence ID" value="CDV96390.1"/>
    <property type="molecule type" value="Genomic_DNA"/>
</dbReference>
<name>A0A098AUA1_DESHA</name>
<proteinExistence type="predicted"/>
<accession>A0A098AUA1</accession>
<sequence>MRVYIISRSDACGRYVTPELEDIRREFEAEIDAFGESQEIGFARENIPEIMKSISELDVRGFYELGKAAVSFGPFRVTASEMHRWEYEELPEFNGW</sequence>
<gene>
    <name evidence="1" type="ORF">DPCES_5392</name>
</gene>
<reference evidence="1" key="1">
    <citation type="submission" date="2014-07" db="EMBL/GenBank/DDBJ databases">
        <authorList>
            <person name="Hornung V.Bastian."/>
        </authorList>
    </citation>
    <scope>NUCLEOTIDE SEQUENCE</scope>
    <source>
        <strain evidence="1">PCE-S</strain>
    </source>
</reference>
<dbReference type="AlphaFoldDB" id="A0A098AUA1"/>
<organism evidence="1">
    <name type="scientific">Desulfitobacterium hafniense</name>
    <name type="common">Desulfitobacterium frappieri</name>
    <dbReference type="NCBI Taxonomy" id="49338"/>
    <lineage>
        <taxon>Bacteria</taxon>
        <taxon>Bacillati</taxon>
        <taxon>Bacillota</taxon>
        <taxon>Clostridia</taxon>
        <taxon>Eubacteriales</taxon>
        <taxon>Desulfitobacteriaceae</taxon>
        <taxon>Desulfitobacterium</taxon>
    </lineage>
</organism>
<protein>
    <submittedName>
        <fullName evidence="1">Uncharacterized protein</fullName>
    </submittedName>
</protein>
<dbReference type="RefSeq" id="WP_208926888.1">
    <property type="nucleotide sequence ID" value="NZ_LK996027.1"/>
</dbReference>
<dbReference type="PATRIC" id="fig|49338.4.peg.5804"/>
<evidence type="ECO:0000313" key="1">
    <source>
        <dbReference type="EMBL" id="CDV96390.1"/>
    </source>
</evidence>